<protein>
    <submittedName>
        <fullName evidence="2">Uncharacterized protein</fullName>
    </submittedName>
</protein>
<feature type="region of interest" description="Disordered" evidence="1">
    <location>
        <begin position="47"/>
        <end position="76"/>
    </location>
</feature>
<proteinExistence type="predicted"/>
<sequence length="76" mass="8880">MHFTFYCFMPSFVSLVEMRDRQWAQLLASSVLQGGLIFTLLRFPKGKKKSEVDPVRQLHDHPSQTRQAENDPLMSR</sequence>
<accession>A0ABR2AXH6</accession>
<name>A0ABR2AXH6_9ROSI</name>
<dbReference type="EMBL" id="JBBPBM010000244">
    <property type="protein sequence ID" value="KAK8498941.1"/>
    <property type="molecule type" value="Genomic_DNA"/>
</dbReference>
<feature type="compositionally biased region" description="Basic and acidic residues" evidence="1">
    <location>
        <begin position="49"/>
        <end position="63"/>
    </location>
</feature>
<reference evidence="2 3" key="1">
    <citation type="journal article" date="2024" name="G3 (Bethesda)">
        <title>Genome assembly of Hibiscus sabdariffa L. provides insights into metabolisms of medicinal natural products.</title>
        <authorList>
            <person name="Kim T."/>
        </authorList>
    </citation>
    <scope>NUCLEOTIDE SEQUENCE [LARGE SCALE GENOMIC DNA]</scope>
    <source>
        <strain evidence="2">TK-2024</strain>
        <tissue evidence="2">Old leaves</tissue>
    </source>
</reference>
<comment type="caution">
    <text evidence="2">The sequence shown here is derived from an EMBL/GenBank/DDBJ whole genome shotgun (WGS) entry which is preliminary data.</text>
</comment>
<evidence type="ECO:0000256" key="1">
    <source>
        <dbReference type="SAM" id="MobiDB-lite"/>
    </source>
</evidence>
<evidence type="ECO:0000313" key="3">
    <source>
        <dbReference type="Proteomes" id="UP001472677"/>
    </source>
</evidence>
<dbReference type="Proteomes" id="UP001472677">
    <property type="component" value="Unassembled WGS sequence"/>
</dbReference>
<gene>
    <name evidence="2" type="ORF">V6N12_044671</name>
</gene>
<keyword evidence="3" id="KW-1185">Reference proteome</keyword>
<evidence type="ECO:0000313" key="2">
    <source>
        <dbReference type="EMBL" id="KAK8498941.1"/>
    </source>
</evidence>
<organism evidence="2 3">
    <name type="scientific">Hibiscus sabdariffa</name>
    <name type="common">roselle</name>
    <dbReference type="NCBI Taxonomy" id="183260"/>
    <lineage>
        <taxon>Eukaryota</taxon>
        <taxon>Viridiplantae</taxon>
        <taxon>Streptophyta</taxon>
        <taxon>Embryophyta</taxon>
        <taxon>Tracheophyta</taxon>
        <taxon>Spermatophyta</taxon>
        <taxon>Magnoliopsida</taxon>
        <taxon>eudicotyledons</taxon>
        <taxon>Gunneridae</taxon>
        <taxon>Pentapetalae</taxon>
        <taxon>rosids</taxon>
        <taxon>malvids</taxon>
        <taxon>Malvales</taxon>
        <taxon>Malvaceae</taxon>
        <taxon>Malvoideae</taxon>
        <taxon>Hibiscus</taxon>
    </lineage>
</organism>